<evidence type="ECO:0000256" key="3">
    <source>
        <dbReference type="ARBA" id="ARBA00011117"/>
    </source>
</evidence>
<dbReference type="CDD" id="cd05796">
    <property type="entry name" value="Ribosomal_P0_like"/>
    <property type="match status" value="1"/>
</dbReference>
<dbReference type="InterPro" id="IPR043164">
    <property type="entry name" value="Ribosomal_uL10-like_insert_sf"/>
</dbReference>
<dbReference type="FunFam" id="3.90.105.20:FF:000003">
    <property type="entry name" value="Ribosome assembly factor mrt4"/>
    <property type="match status" value="1"/>
</dbReference>
<comment type="caution">
    <text evidence="8">The sequence shown here is derived from an EMBL/GenBank/DDBJ whole genome shotgun (WGS) entry which is preliminary data.</text>
</comment>
<comment type="similarity">
    <text evidence="2 6">Belongs to the universal ribosomal protein uL10 family.</text>
</comment>
<name>A0A8K0NL77_9TREE</name>
<evidence type="ECO:0000256" key="6">
    <source>
        <dbReference type="RuleBase" id="RU364039"/>
    </source>
</evidence>
<proteinExistence type="inferred from homology"/>
<dbReference type="Pfam" id="PF17777">
    <property type="entry name" value="RL10P_insert"/>
    <property type="match status" value="1"/>
</dbReference>
<keyword evidence="6" id="KW-0690">Ribosome biogenesis</keyword>
<evidence type="ECO:0000256" key="2">
    <source>
        <dbReference type="ARBA" id="ARBA00008889"/>
    </source>
</evidence>
<dbReference type="GO" id="GO:0006364">
    <property type="term" value="P:rRNA processing"/>
    <property type="evidence" value="ECO:0007669"/>
    <property type="project" value="TreeGrafter"/>
</dbReference>
<keyword evidence="5 6" id="KW-0539">Nucleus</keyword>
<evidence type="ECO:0000256" key="4">
    <source>
        <dbReference type="ARBA" id="ARBA00022490"/>
    </source>
</evidence>
<sequence length="242" mass="27148">MPRSKRSKVVSLTQTQKKGMEHKKKLVEDIRACLDEYKYVWIFSVGDMRTDGLQEVRNLWKGTGRIIYGKNKVVAKALGESEETEYKTGLSEIAKRLKGPLGLFLTSWDPTETLEWFQTFTRPAFARLNFPATQTLVLPAGPIKNAEDETFPHSMEPQLRGCGLMTSLEKGVPTLKVETQVCKEGEKLSGEKARLLLMLGYMQATFKVKLGSHWSEEGGFVEGDDLSADAQLRVPADDEDMA</sequence>
<dbReference type="GO" id="GO:0000027">
    <property type="term" value="P:ribosomal large subunit assembly"/>
    <property type="evidence" value="ECO:0007669"/>
    <property type="project" value="InterPro"/>
</dbReference>
<evidence type="ECO:0000256" key="1">
    <source>
        <dbReference type="ARBA" id="ARBA00004046"/>
    </source>
</evidence>
<dbReference type="GO" id="GO:0000956">
    <property type="term" value="P:nuclear-transcribed mRNA catabolic process"/>
    <property type="evidence" value="ECO:0007669"/>
    <property type="project" value="TreeGrafter"/>
</dbReference>
<accession>A0A8K0NL77</accession>
<evidence type="ECO:0000313" key="8">
    <source>
        <dbReference type="EMBL" id="KAG7529362.1"/>
    </source>
</evidence>
<dbReference type="Proteomes" id="UP000812966">
    <property type="component" value="Unassembled WGS sequence"/>
</dbReference>
<dbReference type="OrthoDB" id="10262308at2759"/>
<comment type="function">
    <text evidence="1 6">Component of the ribosome assembly machinery. Nuclear paralog of the ribosomal protein P0, it binds pre-60S subunits at an early stage of assembly in the nucleolus, and is replaced by P0 in cytoplasmic pre-60S subunits and mature 80S ribosomes.</text>
</comment>
<evidence type="ECO:0000256" key="5">
    <source>
        <dbReference type="ARBA" id="ARBA00023242"/>
    </source>
</evidence>
<evidence type="ECO:0000259" key="7">
    <source>
        <dbReference type="Pfam" id="PF17777"/>
    </source>
</evidence>
<dbReference type="EMBL" id="JABELV010000153">
    <property type="protein sequence ID" value="KAG7529362.1"/>
    <property type="molecule type" value="Genomic_DNA"/>
</dbReference>
<dbReference type="InterPro" id="IPR051742">
    <property type="entry name" value="Ribosome_Assembly_uL10"/>
</dbReference>
<dbReference type="InterPro" id="IPR040637">
    <property type="entry name" value="Ribosomal_uL10-like_insert"/>
</dbReference>
<dbReference type="Gene3D" id="3.90.105.20">
    <property type="match status" value="1"/>
</dbReference>
<dbReference type="Pfam" id="PF00466">
    <property type="entry name" value="Ribosomal_L10"/>
    <property type="match status" value="1"/>
</dbReference>
<organism evidence="8 9">
    <name type="scientific">Filobasidium floriforme</name>
    <dbReference type="NCBI Taxonomy" id="5210"/>
    <lineage>
        <taxon>Eukaryota</taxon>
        <taxon>Fungi</taxon>
        <taxon>Dikarya</taxon>
        <taxon>Basidiomycota</taxon>
        <taxon>Agaricomycotina</taxon>
        <taxon>Tremellomycetes</taxon>
        <taxon>Filobasidiales</taxon>
        <taxon>Filobasidiaceae</taxon>
        <taxon>Filobasidium</taxon>
    </lineage>
</organism>
<dbReference type="InterPro" id="IPR043141">
    <property type="entry name" value="Ribosomal_uL10-like_sf"/>
</dbReference>
<dbReference type="SUPFAM" id="SSF160369">
    <property type="entry name" value="Ribosomal protein L10-like"/>
    <property type="match status" value="1"/>
</dbReference>
<comment type="subunit">
    <text evidence="3 6">Associates with the pre-60S ribosomal particle.</text>
</comment>
<keyword evidence="9" id="KW-1185">Reference proteome</keyword>
<dbReference type="GO" id="GO:0030687">
    <property type="term" value="C:preribosome, large subunit precursor"/>
    <property type="evidence" value="ECO:0007669"/>
    <property type="project" value="TreeGrafter"/>
</dbReference>
<dbReference type="PANTHER" id="PTHR45841">
    <property type="entry name" value="MRNA TURNOVER PROTEIN 4 MRTO4"/>
    <property type="match status" value="1"/>
</dbReference>
<keyword evidence="4 6" id="KW-0963">Cytoplasm</keyword>
<dbReference type="AlphaFoldDB" id="A0A8K0NL77"/>
<dbReference type="Gene3D" id="3.30.70.1730">
    <property type="match status" value="1"/>
</dbReference>
<gene>
    <name evidence="8" type="ORF">FFLO_05714</name>
</gene>
<dbReference type="InterPro" id="IPR001790">
    <property type="entry name" value="Ribosomal_uL10"/>
</dbReference>
<dbReference type="GO" id="GO:0005737">
    <property type="term" value="C:cytoplasm"/>
    <property type="evidence" value="ECO:0007669"/>
    <property type="project" value="UniProtKB-SubCell"/>
</dbReference>
<protein>
    <recommendedName>
        <fullName evidence="6">Ribosome assembly factor mrt4</fullName>
    </recommendedName>
</protein>
<dbReference type="GO" id="GO:0005730">
    <property type="term" value="C:nucleolus"/>
    <property type="evidence" value="ECO:0007669"/>
    <property type="project" value="UniProtKB-SubCell"/>
</dbReference>
<evidence type="ECO:0000313" key="9">
    <source>
        <dbReference type="Proteomes" id="UP000812966"/>
    </source>
</evidence>
<dbReference type="InterPro" id="IPR033867">
    <property type="entry name" value="Mrt4"/>
</dbReference>
<dbReference type="FunFam" id="3.30.70.1730:FF:000005">
    <property type="entry name" value="Ribosome assembly factor mrt4"/>
    <property type="match status" value="1"/>
</dbReference>
<dbReference type="GO" id="GO:0003723">
    <property type="term" value="F:RNA binding"/>
    <property type="evidence" value="ECO:0007669"/>
    <property type="project" value="TreeGrafter"/>
</dbReference>
<feature type="domain" description="Large ribosomal subunit protein uL10-like insertion" evidence="7">
    <location>
        <begin position="132"/>
        <end position="200"/>
    </location>
</feature>
<dbReference type="PANTHER" id="PTHR45841:SF1">
    <property type="entry name" value="MRNA TURNOVER PROTEIN 4 HOMOLOG"/>
    <property type="match status" value="1"/>
</dbReference>
<reference evidence="8" key="1">
    <citation type="submission" date="2020-04" db="EMBL/GenBank/DDBJ databases">
        <title>Analysis of mating type loci in Filobasidium floriforme.</title>
        <authorList>
            <person name="Nowrousian M."/>
        </authorList>
    </citation>
    <scope>NUCLEOTIDE SEQUENCE</scope>
    <source>
        <strain evidence="8">CBS 6242</strain>
    </source>
</reference>
<comment type="subcellular location">
    <subcellularLocation>
        <location evidence="6">Cytoplasm</location>
    </subcellularLocation>
    <subcellularLocation>
        <location evidence="6">Nucleus</location>
        <location evidence="6">Nucleolus</location>
    </subcellularLocation>
</comment>